<dbReference type="Pfam" id="PF00903">
    <property type="entry name" value="Glyoxalase"/>
    <property type="match status" value="1"/>
</dbReference>
<dbReference type="PANTHER" id="PTHR34109">
    <property type="entry name" value="BNAUNNG04460D PROTEIN-RELATED"/>
    <property type="match status" value="1"/>
</dbReference>
<evidence type="ECO:0000313" key="3">
    <source>
        <dbReference type="Proteomes" id="UP000006695"/>
    </source>
</evidence>
<dbReference type="AlphaFoldDB" id="A5G7A7"/>
<reference evidence="2 3" key="1">
    <citation type="submission" date="2007-05" db="EMBL/GenBank/DDBJ databases">
        <title>Complete sequence of Geobacter uraniireducens Rf4.</title>
        <authorList>
            <consortium name="US DOE Joint Genome Institute"/>
            <person name="Copeland A."/>
            <person name="Lucas S."/>
            <person name="Lapidus A."/>
            <person name="Barry K."/>
            <person name="Detter J.C."/>
            <person name="Glavina del Rio T."/>
            <person name="Hammon N."/>
            <person name="Israni S."/>
            <person name="Dalin E."/>
            <person name="Tice H."/>
            <person name="Pitluck S."/>
            <person name="Chertkov O."/>
            <person name="Brettin T."/>
            <person name="Bruce D."/>
            <person name="Han C."/>
            <person name="Schmutz J."/>
            <person name="Larimer F."/>
            <person name="Land M."/>
            <person name="Hauser L."/>
            <person name="Kyrpides N."/>
            <person name="Mikhailova N."/>
            <person name="Shelobolina E."/>
            <person name="Aklujkar M."/>
            <person name="Lovley D."/>
            <person name="Richardson P."/>
        </authorList>
    </citation>
    <scope>NUCLEOTIDE SEQUENCE [LARGE SCALE GENOMIC DNA]</scope>
    <source>
        <strain evidence="2 3">Rf4</strain>
    </source>
</reference>
<protein>
    <submittedName>
        <fullName evidence="2">Glyoxalase/bleomycin resistance protein/dioxygenase</fullName>
    </submittedName>
</protein>
<dbReference type="EMBL" id="CP000698">
    <property type="protein sequence ID" value="ABQ27675.1"/>
    <property type="molecule type" value="Genomic_DNA"/>
</dbReference>
<dbReference type="Gene3D" id="3.30.720.110">
    <property type="match status" value="1"/>
</dbReference>
<dbReference type="RefSeq" id="WP_011940334.1">
    <property type="nucleotide sequence ID" value="NC_009483.1"/>
</dbReference>
<dbReference type="STRING" id="351605.Gura_3520"/>
<dbReference type="HOGENOM" id="CLU_046006_11_2_7"/>
<sequence>MSVKPIPEGYHTLTPFLTVPGAVELIDFLKMAFHAREKERIMMPNGSLAHAEVWIGDSIIMLGELTGDCVPMPGSFYLYVDDMDTVYKRALEAGATSTMAPADQFWGDRLGAVKDRFGNVWNLATHVEDVSADELQRRMAARFAQ</sequence>
<dbReference type="PANTHER" id="PTHR34109:SF1">
    <property type="entry name" value="VOC DOMAIN-CONTAINING PROTEIN"/>
    <property type="match status" value="1"/>
</dbReference>
<keyword evidence="2" id="KW-0560">Oxidoreductase</keyword>
<evidence type="ECO:0000313" key="2">
    <source>
        <dbReference type="EMBL" id="ABQ27675.1"/>
    </source>
</evidence>
<name>A5G7A7_GEOUR</name>
<dbReference type="CDD" id="cd07246">
    <property type="entry name" value="VOC_like"/>
    <property type="match status" value="1"/>
</dbReference>
<dbReference type="InterPro" id="IPR029068">
    <property type="entry name" value="Glyas_Bleomycin-R_OHBP_Dase"/>
</dbReference>
<keyword evidence="2" id="KW-0223">Dioxygenase</keyword>
<proteinExistence type="predicted"/>
<feature type="domain" description="VOC" evidence="1">
    <location>
        <begin position="9"/>
        <end position="126"/>
    </location>
</feature>
<accession>A5G7A7</accession>
<dbReference type="KEGG" id="gur:Gura_3520"/>
<dbReference type="InterPro" id="IPR004360">
    <property type="entry name" value="Glyas_Fos-R_dOase_dom"/>
</dbReference>
<organism evidence="2 3">
    <name type="scientific">Geotalea uraniireducens (strain Rf4)</name>
    <name type="common">Geobacter uraniireducens</name>
    <dbReference type="NCBI Taxonomy" id="351605"/>
    <lineage>
        <taxon>Bacteria</taxon>
        <taxon>Pseudomonadati</taxon>
        <taxon>Thermodesulfobacteriota</taxon>
        <taxon>Desulfuromonadia</taxon>
        <taxon>Geobacterales</taxon>
        <taxon>Geobacteraceae</taxon>
        <taxon>Geotalea</taxon>
    </lineage>
</organism>
<dbReference type="GO" id="GO:0051213">
    <property type="term" value="F:dioxygenase activity"/>
    <property type="evidence" value="ECO:0007669"/>
    <property type="project" value="UniProtKB-KW"/>
</dbReference>
<gene>
    <name evidence="2" type="ordered locus">Gura_3520</name>
</gene>
<dbReference type="InterPro" id="IPR037523">
    <property type="entry name" value="VOC_core"/>
</dbReference>
<evidence type="ECO:0000259" key="1">
    <source>
        <dbReference type="PROSITE" id="PS51819"/>
    </source>
</evidence>
<dbReference type="SUPFAM" id="SSF54593">
    <property type="entry name" value="Glyoxalase/Bleomycin resistance protein/Dihydroxybiphenyl dioxygenase"/>
    <property type="match status" value="1"/>
</dbReference>
<dbReference type="OrthoDB" id="9795306at2"/>
<dbReference type="Gene3D" id="3.30.720.120">
    <property type="match status" value="1"/>
</dbReference>
<keyword evidence="3" id="KW-1185">Reference proteome</keyword>
<dbReference type="PROSITE" id="PS51819">
    <property type="entry name" value="VOC"/>
    <property type="match status" value="1"/>
</dbReference>
<dbReference type="Proteomes" id="UP000006695">
    <property type="component" value="Chromosome"/>
</dbReference>